<name>A0A1D8A6R2_9SPHN</name>
<organism evidence="1 2">
    <name type="scientific">Novosphingobium resinovorum</name>
    <dbReference type="NCBI Taxonomy" id="158500"/>
    <lineage>
        <taxon>Bacteria</taxon>
        <taxon>Pseudomonadati</taxon>
        <taxon>Pseudomonadota</taxon>
        <taxon>Alphaproteobacteria</taxon>
        <taxon>Sphingomonadales</taxon>
        <taxon>Sphingomonadaceae</taxon>
        <taxon>Novosphingobium</taxon>
    </lineage>
</organism>
<protein>
    <submittedName>
        <fullName evidence="1">Uncharacterized protein</fullName>
    </submittedName>
</protein>
<evidence type="ECO:0000313" key="2">
    <source>
        <dbReference type="Proteomes" id="UP000094626"/>
    </source>
</evidence>
<dbReference type="KEGG" id="nre:BES08_14105"/>
<reference evidence="2" key="1">
    <citation type="journal article" date="2017" name="J. Biotechnol.">
        <title>Complete genome sequence of Novosphingobium resinovorum SA1, a versatile xenobiotic-degrading bacterium capable of utilizing sulfanilic acid.</title>
        <authorList>
            <person name="Hegedus B."/>
            <person name="Kos P.B."/>
            <person name="Balint B."/>
            <person name="Maroti G."/>
            <person name="Gan H.M."/>
            <person name="Perei K."/>
            <person name="Rakhely G."/>
        </authorList>
    </citation>
    <scope>NUCLEOTIDE SEQUENCE [LARGE SCALE GENOMIC DNA]</scope>
    <source>
        <strain evidence="2">SA1</strain>
    </source>
</reference>
<dbReference type="EMBL" id="CP017075">
    <property type="protein sequence ID" value="AOR77760.1"/>
    <property type="molecule type" value="Genomic_DNA"/>
</dbReference>
<gene>
    <name evidence="1" type="ORF">BES08_14105</name>
</gene>
<sequence>MQAYEKARVPYDQLARQIETLEAEREAMVLAIAARVRAGETIDRRSGEELLRYNKLFADLERPWEKAEANMKKAHAAVTELLDELGFEDVSGVAPEDKD</sequence>
<keyword evidence="2" id="KW-1185">Reference proteome</keyword>
<dbReference type="Proteomes" id="UP000094626">
    <property type="component" value="Chromosome"/>
</dbReference>
<dbReference type="AlphaFoldDB" id="A0A1D8A6R2"/>
<proteinExistence type="predicted"/>
<evidence type="ECO:0000313" key="1">
    <source>
        <dbReference type="EMBL" id="AOR77760.1"/>
    </source>
</evidence>
<accession>A0A1D8A6R2</accession>